<feature type="domain" description="RRP12 HEAT" evidence="3">
    <location>
        <begin position="318"/>
        <end position="571"/>
    </location>
</feature>
<dbReference type="InterPro" id="IPR011989">
    <property type="entry name" value="ARM-like"/>
</dbReference>
<feature type="region of interest" description="Disordered" evidence="2">
    <location>
        <begin position="904"/>
        <end position="950"/>
    </location>
</feature>
<dbReference type="PANTHER" id="PTHR23356:SF16">
    <property type="entry name" value="DPY30 DOMAIN CONTAINING 2"/>
    <property type="match status" value="1"/>
</dbReference>
<comment type="caution">
    <text evidence="4">The sequence shown here is derived from an EMBL/GenBank/DDBJ whole genome shotgun (WGS) entry which is preliminary data.</text>
</comment>
<dbReference type="PANTHER" id="PTHR23356">
    <property type="entry name" value="DPY30-RELATED"/>
    <property type="match status" value="1"/>
</dbReference>
<gene>
    <name evidence="4" type="ORF">ENUP19_0211G0024</name>
</gene>
<dbReference type="EMBL" id="BAAFRS010000211">
    <property type="protein sequence ID" value="GAB1224625.1"/>
    <property type="molecule type" value="Genomic_DNA"/>
</dbReference>
<proteinExistence type="inferred from homology"/>
<dbReference type="InterPro" id="IPR016024">
    <property type="entry name" value="ARM-type_fold"/>
</dbReference>
<feature type="compositionally biased region" description="Acidic residues" evidence="2">
    <location>
        <begin position="989"/>
        <end position="1007"/>
    </location>
</feature>
<evidence type="ECO:0000256" key="2">
    <source>
        <dbReference type="SAM" id="MobiDB-lite"/>
    </source>
</evidence>
<dbReference type="InterPro" id="IPR037856">
    <property type="entry name" value="Sdc1/DPY30"/>
</dbReference>
<organism evidence="4 5">
    <name type="scientific">Entamoeba nuttalli</name>
    <dbReference type="NCBI Taxonomy" id="412467"/>
    <lineage>
        <taxon>Eukaryota</taxon>
        <taxon>Amoebozoa</taxon>
        <taxon>Evosea</taxon>
        <taxon>Archamoebae</taxon>
        <taxon>Mastigamoebida</taxon>
        <taxon>Entamoebidae</taxon>
        <taxon>Entamoeba</taxon>
    </lineage>
</organism>
<evidence type="ECO:0000313" key="5">
    <source>
        <dbReference type="Proteomes" id="UP001628156"/>
    </source>
</evidence>
<dbReference type="Pfam" id="PF08161">
    <property type="entry name" value="RRP12_HEAT"/>
    <property type="match status" value="1"/>
</dbReference>
<feature type="compositionally biased region" description="Acidic residues" evidence="2">
    <location>
        <begin position="924"/>
        <end position="941"/>
    </location>
</feature>
<accession>A0ABQ0DP38</accession>
<feature type="compositionally biased region" description="Basic and acidic residues" evidence="2">
    <location>
        <begin position="1008"/>
        <end position="1050"/>
    </location>
</feature>
<dbReference type="InterPro" id="IPR012978">
    <property type="entry name" value="HEAT_RRP12"/>
</dbReference>
<feature type="compositionally biased region" description="Basic and acidic residues" evidence="2">
    <location>
        <begin position="910"/>
        <end position="923"/>
    </location>
</feature>
<evidence type="ECO:0000313" key="4">
    <source>
        <dbReference type="EMBL" id="GAB1224625.1"/>
    </source>
</evidence>
<dbReference type="Proteomes" id="UP001628156">
    <property type="component" value="Unassembled WGS sequence"/>
</dbReference>
<sequence>MEEVHPIFDLFEKANTPLTKATLLSIETTIQSKKLEINNMTVYSLLVELINQSLPSPQSIKTFELQIQFLLQIIEKIPMPIIANDLNRILPLINGIQLYYKENTKNIKFLFKIYSSIIPKIPKSSYEQLNNHMVDLFESLETIPDNCETAYDQCIVTLISESSFKSSFGKKLVTTLVKKLSSKNTSIVAKTLHLISRLLSKLSGKLANSLINKLTELSTTAVETPLLVALYKSYTSALMNKMEPKVVEAISNSLINHPPTSFDIQSSIAYSTTLFNLPIAISKYNTQLACETLETCIRIVGKYYLDAGDNAKQYTDLLGNILTRAFTEPFVSIEPSPVKYVISYVVETLFNKKNHLLFEETLKIAKKLFIHGKPNFINQFAPLLTLMNKFYENTAIRESVEKCLISSFEHLGVKCVLEILPLNLDVSIVQRGSDGNLINHSYLISILLKCHLREELKFYYSLYQTCIPMINKLIAKSVELNTQVETKNLQIIKNHFISLLLVFMNDPTDYEHFPEMTDLIIEYLNDEERTKLGCDIINRAILHHIKQPEVIQKMSQKLVLTLFNVLSKKTTVLQQKPILKCIENILKQTQGEMANILFKNVIVQIIKHKELLENDITIIRTVGLINLSILFIPALNESSIEIYLNALVPMLTVSVQRIVKSTLKALAELTRLQGTYMFNKHRIDIETWFVMGTYNDKVYERAILRGYYVYLEVIKSLSRNELNQKAVEFLALVIRLTKENNRKTREESFEMIDKMGVLYDGHYSKVLEMICAFIGEDPHITSCAFIALGRFLIKGYDHLSENTKKVVFDICINKLSKSREENKSIISTIKALLKLDNDMFKERMPDILNAFGKLNEDNRRYYRMEIKQFIEKLIRKFGEDTVEEGVVGVGKELIQMAKKYRKDKKRRERKEKERGKNIKGKNEDNEEDIIEGYESEDENEEKDERKRMIESEDVDLLQMKFVKETAPKKMRKIGETDFPVDAEGKLLVNEEEQNESEEGVEEEQNEDGMEKEKKIVEQKTPKTRTFERKLLKKKLEQSERKKRINDEVGKRFKAKKAQGDVMKNGVQPYAYVPLKRSTKKTKLETETAFKTLMKKDKGTVSLKKPIRLSRKRTIKK</sequence>
<comment type="similarity">
    <text evidence="1">Belongs to the RRP12 family.</text>
</comment>
<protein>
    <recommendedName>
        <fullName evidence="3">RRP12 HEAT domain-containing protein</fullName>
    </recommendedName>
</protein>
<evidence type="ECO:0000256" key="1">
    <source>
        <dbReference type="ARBA" id="ARBA00007690"/>
    </source>
</evidence>
<evidence type="ECO:0000259" key="3">
    <source>
        <dbReference type="Pfam" id="PF08161"/>
    </source>
</evidence>
<name>A0ABQ0DP38_9EUKA</name>
<feature type="region of interest" description="Disordered" evidence="2">
    <location>
        <begin position="988"/>
        <end position="1056"/>
    </location>
</feature>
<reference evidence="4 5" key="1">
    <citation type="journal article" date="2019" name="PLoS Negl. Trop. Dis.">
        <title>Whole genome sequencing of Entamoeba nuttalli reveals mammalian host-related molecular signatures and a novel octapeptide-repeat surface protein.</title>
        <authorList>
            <person name="Tanaka M."/>
            <person name="Makiuchi T."/>
            <person name="Komiyama T."/>
            <person name="Shiina T."/>
            <person name="Osaki K."/>
            <person name="Tachibana H."/>
        </authorList>
    </citation>
    <scope>NUCLEOTIDE SEQUENCE [LARGE SCALE GENOMIC DNA]</scope>
    <source>
        <strain evidence="4 5">P19-061405</strain>
    </source>
</reference>
<keyword evidence="5" id="KW-1185">Reference proteome</keyword>
<dbReference type="SUPFAM" id="SSF48371">
    <property type="entry name" value="ARM repeat"/>
    <property type="match status" value="2"/>
</dbReference>
<dbReference type="Gene3D" id="1.25.10.10">
    <property type="entry name" value="Leucine-rich Repeat Variant"/>
    <property type="match status" value="1"/>
</dbReference>